<dbReference type="InterPro" id="IPR001031">
    <property type="entry name" value="Thioesterase"/>
</dbReference>
<dbReference type="PANTHER" id="PTHR11487">
    <property type="entry name" value="THIOESTERASE"/>
    <property type="match status" value="1"/>
</dbReference>
<evidence type="ECO:0000313" key="4">
    <source>
        <dbReference type="EMBL" id="MFC5020445.1"/>
    </source>
</evidence>
<dbReference type="SMART" id="SM00824">
    <property type="entry name" value="PKS_TE"/>
    <property type="match status" value="1"/>
</dbReference>
<dbReference type="InterPro" id="IPR012223">
    <property type="entry name" value="TEII"/>
</dbReference>
<gene>
    <name evidence="4" type="ORF">ACFPRC_37145</name>
</gene>
<comment type="similarity">
    <text evidence="1">Belongs to the thioesterase family.</text>
</comment>
<accession>A0ABV9X4M9</accession>
<evidence type="ECO:0000313" key="5">
    <source>
        <dbReference type="Proteomes" id="UP001595855"/>
    </source>
</evidence>
<dbReference type="Proteomes" id="UP001595855">
    <property type="component" value="Unassembled WGS sequence"/>
</dbReference>
<reference evidence="5" key="1">
    <citation type="journal article" date="2019" name="Int. J. Syst. Evol. Microbiol.">
        <title>The Global Catalogue of Microorganisms (GCM) 10K type strain sequencing project: providing services to taxonomists for standard genome sequencing and annotation.</title>
        <authorList>
            <consortium name="The Broad Institute Genomics Platform"/>
            <consortium name="The Broad Institute Genome Sequencing Center for Infectious Disease"/>
            <person name="Wu L."/>
            <person name="Ma J."/>
        </authorList>
    </citation>
    <scope>NUCLEOTIDE SEQUENCE [LARGE SCALE GENOMIC DNA]</scope>
    <source>
        <strain evidence="5">CGMCC 4.1542</strain>
    </source>
</reference>
<evidence type="ECO:0000259" key="3">
    <source>
        <dbReference type="SMART" id="SM00824"/>
    </source>
</evidence>
<feature type="domain" description="Thioesterase TesA-like" evidence="3">
    <location>
        <begin position="27"/>
        <end position="224"/>
    </location>
</feature>
<dbReference type="InterPro" id="IPR020802">
    <property type="entry name" value="TesA-like"/>
</dbReference>
<dbReference type="SUPFAM" id="SSF53474">
    <property type="entry name" value="alpha/beta-Hydrolases"/>
    <property type="match status" value="1"/>
</dbReference>
<protein>
    <submittedName>
        <fullName evidence="4">Thioesterase II family protein</fullName>
    </submittedName>
</protein>
<proteinExistence type="inferred from homology"/>
<dbReference type="Pfam" id="PF00975">
    <property type="entry name" value="Thioesterase"/>
    <property type="match status" value="1"/>
</dbReference>
<sequence>MRHVSPAPLLPARVEDEGLDLYVFAHAGGSSLMYQDWAAHLPAHWRLLAQDAPGHGLRIGEPLLTDADALVEHYLDRITRDLAADGAPFAFFGHSMGAMVAHELTRRLTERGGPRPVWLGVSGCRAPAPDAPATTGAARPPAVLHAGLSDPELRHRLAALGGTPARVLDSPELWSFFAPVVRADLRLLETWRHTPALDPLPVPVSAFCGSSDAAARPDQMARWSELSDRFLGLRPYPGGHFYFQSDPGALVAAVVRDIRAAVSTDRAGTPAGTR</sequence>
<organism evidence="4 5">
    <name type="scientific">Streptomyces lienomycini</name>
    <dbReference type="NCBI Taxonomy" id="284035"/>
    <lineage>
        <taxon>Bacteria</taxon>
        <taxon>Bacillati</taxon>
        <taxon>Actinomycetota</taxon>
        <taxon>Actinomycetes</taxon>
        <taxon>Kitasatosporales</taxon>
        <taxon>Streptomycetaceae</taxon>
        <taxon>Streptomyces</taxon>
    </lineage>
</organism>
<evidence type="ECO:0000256" key="1">
    <source>
        <dbReference type="ARBA" id="ARBA00007169"/>
    </source>
</evidence>
<dbReference type="PANTHER" id="PTHR11487:SF0">
    <property type="entry name" value="S-ACYL FATTY ACID SYNTHASE THIOESTERASE, MEDIUM CHAIN"/>
    <property type="match status" value="1"/>
</dbReference>
<evidence type="ECO:0000256" key="2">
    <source>
        <dbReference type="ARBA" id="ARBA00022801"/>
    </source>
</evidence>
<dbReference type="Gene3D" id="3.40.50.1820">
    <property type="entry name" value="alpha/beta hydrolase"/>
    <property type="match status" value="1"/>
</dbReference>
<dbReference type="InterPro" id="IPR029058">
    <property type="entry name" value="AB_hydrolase_fold"/>
</dbReference>
<name>A0ABV9X4M9_9ACTN</name>
<keyword evidence="5" id="KW-1185">Reference proteome</keyword>
<keyword evidence="2" id="KW-0378">Hydrolase</keyword>
<dbReference type="RefSeq" id="WP_328661806.1">
    <property type="nucleotide sequence ID" value="NZ_BAAATN010000029.1"/>
</dbReference>
<comment type="caution">
    <text evidence="4">The sequence shown here is derived from an EMBL/GenBank/DDBJ whole genome shotgun (WGS) entry which is preliminary data.</text>
</comment>
<dbReference type="EMBL" id="JBHSJO010000003">
    <property type="protein sequence ID" value="MFC5020445.1"/>
    <property type="molecule type" value="Genomic_DNA"/>
</dbReference>